<dbReference type="AlphaFoldDB" id="A0A0E0PY70"/>
<dbReference type="Proteomes" id="UP000008022">
    <property type="component" value="Unassembled WGS sequence"/>
</dbReference>
<protein>
    <recommendedName>
        <fullName evidence="1">F-box domain-containing protein</fullName>
    </recommendedName>
</protein>
<evidence type="ECO:0000313" key="3">
    <source>
        <dbReference type="Proteomes" id="UP000008022"/>
    </source>
</evidence>
<proteinExistence type="predicted"/>
<dbReference type="CDD" id="cd22160">
    <property type="entry name" value="F-box_AtFBL13-like"/>
    <property type="match status" value="1"/>
</dbReference>
<dbReference type="EnsemblPlants" id="ORUFI06G16670.1">
    <property type="protein sequence ID" value="ORUFI06G16670.1"/>
    <property type="gene ID" value="ORUFI06G16670"/>
</dbReference>
<dbReference type="PANTHER" id="PTHR34223">
    <property type="entry name" value="OS11G0201299 PROTEIN"/>
    <property type="match status" value="1"/>
</dbReference>
<evidence type="ECO:0000259" key="1">
    <source>
        <dbReference type="PROSITE" id="PS50181"/>
    </source>
</evidence>
<reference evidence="3" key="1">
    <citation type="submission" date="2013-06" db="EMBL/GenBank/DDBJ databases">
        <authorList>
            <person name="Zhao Q."/>
        </authorList>
    </citation>
    <scope>NUCLEOTIDE SEQUENCE</scope>
    <source>
        <strain evidence="3">cv. W1943</strain>
    </source>
</reference>
<keyword evidence="3" id="KW-1185">Reference proteome</keyword>
<name>A0A0E0PY70_ORYRU</name>
<dbReference type="PANTHER" id="PTHR34223:SF117">
    <property type="entry name" value="OS06G0493266 PROTEIN"/>
    <property type="match status" value="1"/>
</dbReference>
<evidence type="ECO:0000313" key="2">
    <source>
        <dbReference type="EnsemblPlants" id="ORUFI06G16670.1"/>
    </source>
</evidence>
<dbReference type="InterPro" id="IPR036047">
    <property type="entry name" value="F-box-like_dom_sf"/>
</dbReference>
<dbReference type="HOGENOM" id="CLU_003068_1_0_1"/>
<dbReference type="SUPFAM" id="SSF81383">
    <property type="entry name" value="F-box domain"/>
    <property type="match status" value="1"/>
</dbReference>
<dbReference type="InterPro" id="IPR053781">
    <property type="entry name" value="F-box_AtFBL13-like"/>
</dbReference>
<organism evidence="2 3">
    <name type="scientific">Oryza rufipogon</name>
    <name type="common">Brownbeard rice</name>
    <name type="synonym">Asian wild rice</name>
    <dbReference type="NCBI Taxonomy" id="4529"/>
    <lineage>
        <taxon>Eukaryota</taxon>
        <taxon>Viridiplantae</taxon>
        <taxon>Streptophyta</taxon>
        <taxon>Embryophyta</taxon>
        <taxon>Tracheophyta</taxon>
        <taxon>Spermatophyta</taxon>
        <taxon>Magnoliopsida</taxon>
        <taxon>Liliopsida</taxon>
        <taxon>Poales</taxon>
        <taxon>Poaceae</taxon>
        <taxon>BOP clade</taxon>
        <taxon>Oryzoideae</taxon>
        <taxon>Oryzeae</taxon>
        <taxon>Oryzinae</taxon>
        <taxon>Oryza</taxon>
    </lineage>
</organism>
<reference evidence="2" key="2">
    <citation type="submission" date="2015-06" db="UniProtKB">
        <authorList>
            <consortium name="EnsemblPlants"/>
        </authorList>
    </citation>
    <scope>IDENTIFICATION</scope>
</reference>
<dbReference type="InterPro" id="IPR032675">
    <property type="entry name" value="LRR_dom_sf"/>
</dbReference>
<dbReference type="InterPro" id="IPR001810">
    <property type="entry name" value="F-box_dom"/>
</dbReference>
<dbReference type="Gene3D" id="3.80.10.10">
    <property type="entry name" value="Ribonuclease Inhibitor"/>
    <property type="match status" value="1"/>
</dbReference>
<dbReference type="OMA" id="EDCEGCY"/>
<accession>A0A0E0PY70</accession>
<dbReference type="Pfam" id="PF00646">
    <property type="entry name" value="F-box"/>
    <property type="match status" value="1"/>
</dbReference>
<feature type="domain" description="F-box" evidence="1">
    <location>
        <begin position="16"/>
        <end position="52"/>
    </location>
</feature>
<dbReference type="PROSITE" id="PS50181">
    <property type="entry name" value="FBOX"/>
    <property type="match status" value="1"/>
</dbReference>
<sequence length="451" mass="52696">MAGGNKKVKKAMETIATNINDLPNEVLQYILSFLSTREVVQTCVLSQRWCNIWKFVPTVHVTNETIQHCQKLLDHVIMQRGDVSIDTCHLEFVKYFRRENRKANKWIFHALSVCKVKELRVYIQFQDFFLTITNQAIISGYLRKLELDSVKLEANSLDFTSCPLLEELQMGYCIIYARKIVSKSLKRLKMETMFFETEDDDGWPCRLHISVPNIVSLTLLGFDGWTPLFESMPYLAFAIVTFNDECYDTCQYSSFWDCGIEDCEGCYAIGDHLNGSVFLHHLSHTTHMELTNDCRMNMNDSISTIFDRDLKWCPLFRNLKTLLLNEWFLENGLRGVLRILQHSPALEKITLKLYMEPKKIVENEESYGTMEQPFVMNHLKKISVKCQKEVMWVKKIIMTLTQFGIPHQRICVKEIPRSSIISEMTYLQTEHNLRMKPYKCVLSDLKAKAER</sequence>
<dbReference type="eggNOG" id="ENOG502S2XD">
    <property type="taxonomic scope" value="Eukaryota"/>
</dbReference>
<dbReference type="Gramene" id="ORUFI06G16670.1">
    <property type="protein sequence ID" value="ORUFI06G16670.1"/>
    <property type="gene ID" value="ORUFI06G16670"/>
</dbReference>
<dbReference type="InterPro" id="IPR053197">
    <property type="entry name" value="F-box_SCFL_complex_component"/>
</dbReference>